<name>A0ABW2IN39_9PROT</name>
<accession>A0ABW2IN39</accession>
<sequence>MVRFIIGAFCFTLIVIIAAWFTLKRSDIPFSSLEQRYSLSASHFVTLESGARVHYLDSGPTIGQYDPNKDTLLLLHGYTSNSSEWNEWLKELRGRYRIIAVDLPMHGLTESDMSYVETSNGMVNFIQDFTTAINLDHFSIGGTSLGGQISWEYALTNPDRVNALILIGADGWPLTENDVAFDPIVKDIQLNPWLAPVLKHFDMQTHIQARLDKCFSDPSITEQAMVKRLSDLARGPAHRKGLVKLALRKTSISLPTQFKDLKHPTLILHGEKDKIIPVRFAHEFNSAIPNSTLITYEMSGHCLVIETPRRSLDDVLSFLESVRKTHTNSKTQVLESSPPRAILNSNENSETGSEAAN</sequence>
<dbReference type="PANTHER" id="PTHR43798">
    <property type="entry name" value="MONOACYLGLYCEROL LIPASE"/>
    <property type="match status" value="1"/>
</dbReference>
<dbReference type="InterPro" id="IPR000073">
    <property type="entry name" value="AB_hydrolase_1"/>
</dbReference>
<keyword evidence="4" id="KW-1185">Reference proteome</keyword>
<dbReference type="Gene3D" id="3.40.50.1820">
    <property type="entry name" value="alpha/beta hydrolase"/>
    <property type="match status" value="1"/>
</dbReference>
<dbReference type="EMBL" id="JBHTBR010000005">
    <property type="protein sequence ID" value="MFC7292280.1"/>
    <property type="molecule type" value="Genomic_DNA"/>
</dbReference>
<dbReference type="SUPFAM" id="SSF53474">
    <property type="entry name" value="alpha/beta-Hydrolases"/>
    <property type="match status" value="1"/>
</dbReference>
<protein>
    <submittedName>
        <fullName evidence="3">Alpha/beta fold hydrolase</fullName>
    </submittedName>
</protein>
<feature type="region of interest" description="Disordered" evidence="1">
    <location>
        <begin position="327"/>
        <end position="357"/>
    </location>
</feature>
<dbReference type="PANTHER" id="PTHR43798:SF5">
    <property type="entry name" value="MONOACYLGLYCEROL LIPASE ABHD6"/>
    <property type="match status" value="1"/>
</dbReference>
<evidence type="ECO:0000256" key="1">
    <source>
        <dbReference type="SAM" id="MobiDB-lite"/>
    </source>
</evidence>
<keyword evidence="3" id="KW-0378">Hydrolase</keyword>
<dbReference type="InterPro" id="IPR029058">
    <property type="entry name" value="AB_hydrolase_fold"/>
</dbReference>
<dbReference type="PRINTS" id="PR00111">
    <property type="entry name" value="ABHYDROLASE"/>
</dbReference>
<dbReference type="GO" id="GO:0016787">
    <property type="term" value="F:hydrolase activity"/>
    <property type="evidence" value="ECO:0007669"/>
    <property type="project" value="UniProtKB-KW"/>
</dbReference>
<feature type="domain" description="AB hydrolase-1" evidence="2">
    <location>
        <begin position="71"/>
        <end position="306"/>
    </location>
</feature>
<organism evidence="3 4">
    <name type="scientific">Hirschia litorea</name>
    <dbReference type="NCBI Taxonomy" id="1199156"/>
    <lineage>
        <taxon>Bacteria</taxon>
        <taxon>Pseudomonadati</taxon>
        <taxon>Pseudomonadota</taxon>
        <taxon>Alphaproteobacteria</taxon>
        <taxon>Hyphomonadales</taxon>
        <taxon>Hyphomonadaceae</taxon>
        <taxon>Hirschia</taxon>
    </lineage>
</organism>
<dbReference type="Proteomes" id="UP001596492">
    <property type="component" value="Unassembled WGS sequence"/>
</dbReference>
<reference evidence="4" key="1">
    <citation type="journal article" date="2019" name="Int. J. Syst. Evol. Microbiol.">
        <title>The Global Catalogue of Microorganisms (GCM) 10K type strain sequencing project: providing services to taxonomists for standard genome sequencing and annotation.</title>
        <authorList>
            <consortium name="The Broad Institute Genomics Platform"/>
            <consortium name="The Broad Institute Genome Sequencing Center for Infectious Disease"/>
            <person name="Wu L."/>
            <person name="Ma J."/>
        </authorList>
    </citation>
    <scope>NUCLEOTIDE SEQUENCE [LARGE SCALE GENOMIC DNA]</scope>
    <source>
        <strain evidence="4">CCUG 51308</strain>
    </source>
</reference>
<gene>
    <name evidence="3" type="ORF">ACFQS8_11675</name>
</gene>
<dbReference type="RefSeq" id="WP_382167583.1">
    <property type="nucleotide sequence ID" value="NZ_JBHTBR010000005.1"/>
</dbReference>
<dbReference type="InterPro" id="IPR050266">
    <property type="entry name" value="AB_hydrolase_sf"/>
</dbReference>
<comment type="caution">
    <text evidence="3">The sequence shown here is derived from an EMBL/GenBank/DDBJ whole genome shotgun (WGS) entry which is preliminary data.</text>
</comment>
<evidence type="ECO:0000313" key="4">
    <source>
        <dbReference type="Proteomes" id="UP001596492"/>
    </source>
</evidence>
<feature type="compositionally biased region" description="Polar residues" evidence="1">
    <location>
        <begin position="343"/>
        <end position="357"/>
    </location>
</feature>
<proteinExistence type="predicted"/>
<evidence type="ECO:0000313" key="3">
    <source>
        <dbReference type="EMBL" id="MFC7292280.1"/>
    </source>
</evidence>
<evidence type="ECO:0000259" key="2">
    <source>
        <dbReference type="Pfam" id="PF00561"/>
    </source>
</evidence>
<dbReference type="Pfam" id="PF00561">
    <property type="entry name" value="Abhydrolase_1"/>
    <property type="match status" value="1"/>
</dbReference>